<feature type="transmembrane region" description="Helical" evidence="2">
    <location>
        <begin position="37"/>
        <end position="57"/>
    </location>
</feature>
<protein>
    <submittedName>
        <fullName evidence="3">Uncharacterized protein</fullName>
    </submittedName>
</protein>
<keyword evidence="2" id="KW-1133">Transmembrane helix</keyword>
<name>A0ABN2ZIC8_9ACTN</name>
<reference evidence="3 4" key="1">
    <citation type="journal article" date="2019" name="Int. J. Syst. Evol. Microbiol.">
        <title>The Global Catalogue of Microorganisms (GCM) 10K type strain sequencing project: providing services to taxonomists for standard genome sequencing and annotation.</title>
        <authorList>
            <consortium name="The Broad Institute Genomics Platform"/>
            <consortium name="The Broad Institute Genome Sequencing Center for Infectious Disease"/>
            <person name="Wu L."/>
            <person name="Ma J."/>
        </authorList>
    </citation>
    <scope>NUCLEOTIDE SEQUENCE [LARGE SCALE GENOMIC DNA]</scope>
    <source>
        <strain evidence="3 4">JCM 16022</strain>
    </source>
</reference>
<evidence type="ECO:0000256" key="1">
    <source>
        <dbReference type="SAM" id="MobiDB-lite"/>
    </source>
</evidence>
<keyword evidence="2" id="KW-0472">Membrane</keyword>
<dbReference type="Proteomes" id="UP001501771">
    <property type="component" value="Unassembled WGS sequence"/>
</dbReference>
<gene>
    <name evidence="3" type="ORF">GCM10009844_14140</name>
</gene>
<comment type="caution">
    <text evidence="3">The sequence shown here is derived from an EMBL/GenBank/DDBJ whole genome shotgun (WGS) entry which is preliminary data.</text>
</comment>
<accession>A0ABN2ZIC8</accession>
<sequence>MPFDALLTGPVLSPVLPFVLSLVDESPEPEDVKAGWTAFAIFLLLAAAVVFLGFSLVKQLRKAQSAKDAGVYGDEPQGVGEEKPENHGQQSS</sequence>
<dbReference type="EMBL" id="BAAAQR010000003">
    <property type="protein sequence ID" value="GAA2142697.1"/>
    <property type="molecule type" value="Genomic_DNA"/>
</dbReference>
<organism evidence="3 4">
    <name type="scientific">Nocardioides koreensis</name>
    <dbReference type="NCBI Taxonomy" id="433651"/>
    <lineage>
        <taxon>Bacteria</taxon>
        <taxon>Bacillati</taxon>
        <taxon>Actinomycetota</taxon>
        <taxon>Actinomycetes</taxon>
        <taxon>Propionibacteriales</taxon>
        <taxon>Nocardioidaceae</taxon>
        <taxon>Nocardioides</taxon>
    </lineage>
</organism>
<evidence type="ECO:0000256" key="2">
    <source>
        <dbReference type="SAM" id="Phobius"/>
    </source>
</evidence>
<proteinExistence type="predicted"/>
<feature type="region of interest" description="Disordered" evidence="1">
    <location>
        <begin position="66"/>
        <end position="92"/>
    </location>
</feature>
<keyword evidence="2" id="KW-0812">Transmembrane</keyword>
<evidence type="ECO:0000313" key="4">
    <source>
        <dbReference type="Proteomes" id="UP001501771"/>
    </source>
</evidence>
<evidence type="ECO:0000313" key="3">
    <source>
        <dbReference type="EMBL" id="GAA2142697.1"/>
    </source>
</evidence>
<dbReference type="RefSeq" id="WP_344149506.1">
    <property type="nucleotide sequence ID" value="NZ_BAAAQR010000003.1"/>
</dbReference>
<keyword evidence="4" id="KW-1185">Reference proteome</keyword>